<organism evidence="2 3">
    <name type="scientific">Clostridium uliginosum</name>
    <dbReference type="NCBI Taxonomy" id="119641"/>
    <lineage>
        <taxon>Bacteria</taxon>
        <taxon>Bacillati</taxon>
        <taxon>Bacillota</taxon>
        <taxon>Clostridia</taxon>
        <taxon>Eubacteriales</taxon>
        <taxon>Clostridiaceae</taxon>
        <taxon>Clostridium</taxon>
    </lineage>
</organism>
<feature type="transmembrane region" description="Helical" evidence="1">
    <location>
        <begin position="61"/>
        <end position="77"/>
    </location>
</feature>
<sequence>MLVRIASVINMILQSTVILIITNSCIRQEYKKKNIELIGIVFILLLASEFLKKYIIDTMMVIFYIHIMCLIILGIFYKKDIVRATISYIIIYLLMGITHIIFMNVIIICFHKLESIQYINIIRLFTTYIIDYIVIYYIFKHRKRIIKIHNLFINDKLLISMIILMTLEVDYIIILYSKNLIISYPLVKNLIIIDFFAFFILITIYFGNMKREAEYILKLNQILDLKNNQLRKIKHDYGAQISYLYGLYLMKRDEKLGESLKNIMQTNNNIKSAVQINYNIQNKLISDILKPVINKGIHVIVEDKGDLALVKMPQAQLHTILSNIVENISKTNGFIIVKTYNTLDELVINIENNVTEVESNTENNTLDIHSKSKYYVSKNIKHLVDKHNGSFNIKNIGFSTEFKIVLPLVEKIV</sequence>
<dbReference type="EMBL" id="FOMG01000002">
    <property type="protein sequence ID" value="SFC27725.1"/>
    <property type="molecule type" value="Genomic_DNA"/>
</dbReference>
<dbReference type="Proteomes" id="UP000199263">
    <property type="component" value="Unassembled WGS sequence"/>
</dbReference>
<accession>A0A1I1HV97</accession>
<proteinExistence type="predicted"/>
<dbReference type="OrthoDB" id="1677679at2"/>
<dbReference type="STRING" id="119641.SAMN05421842_10217"/>
<keyword evidence="1" id="KW-1133">Transmembrane helix</keyword>
<gene>
    <name evidence="2" type="ORF">SAMN05421842_10217</name>
</gene>
<dbReference type="InterPro" id="IPR036890">
    <property type="entry name" value="HATPase_C_sf"/>
</dbReference>
<feature type="transmembrane region" description="Helical" evidence="1">
    <location>
        <begin position="37"/>
        <end position="55"/>
    </location>
</feature>
<evidence type="ECO:0000313" key="2">
    <source>
        <dbReference type="EMBL" id="SFC27725.1"/>
    </source>
</evidence>
<feature type="transmembrane region" description="Helical" evidence="1">
    <location>
        <begin position="89"/>
        <end position="110"/>
    </location>
</feature>
<keyword evidence="3" id="KW-1185">Reference proteome</keyword>
<feature type="transmembrane region" description="Helical" evidence="1">
    <location>
        <begin position="189"/>
        <end position="208"/>
    </location>
</feature>
<feature type="transmembrane region" description="Helical" evidence="1">
    <location>
        <begin position="6"/>
        <end position="25"/>
    </location>
</feature>
<reference evidence="2 3" key="1">
    <citation type="submission" date="2016-10" db="EMBL/GenBank/DDBJ databases">
        <authorList>
            <person name="de Groot N.N."/>
        </authorList>
    </citation>
    <scope>NUCLEOTIDE SEQUENCE [LARGE SCALE GENOMIC DNA]</scope>
    <source>
        <strain evidence="2 3">DSM 12992</strain>
    </source>
</reference>
<keyword evidence="1" id="KW-0812">Transmembrane</keyword>
<dbReference type="AlphaFoldDB" id="A0A1I1HV97"/>
<protein>
    <recommendedName>
        <fullName evidence="4">GHKL domain-containing protein</fullName>
    </recommendedName>
</protein>
<feature type="transmembrane region" description="Helical" evidence="1">
    <location>
        <begin position="157"/>
        <end position="177"/>
    </location>
</feature>
<evidence type="ECO:0000313" key="3">
    <source>
        <dbReference type="Proteomes" id="UP000199263"/>
    </source>
</evidence>
<keyword evidence="1" id="KW-0472">Membrane</keyword>
<evidence type="ECO:0008006" key="4">
    <source>
        <dbReference type="Google" id="ProtNLM"/>
    </source>
</evidence>
<dbReference type="Gene3D" id="3.30.565.10">
    <property type="entry name" value="Histidine kinase-like ATPase, C-terminal domain"/>
    <property type="match status" value="1"/>
</dbReference>
<dbReference type="RefSeq" id="WP_090088202.1">
    <property type="nucleotide sequence ID" value="NZ_FOMG01000002.1"/>
</dbReference>
<feature type="transmembrane region" description="Helical" evidence="1">
    <location>
        <begin position="116"/>
        <end position="137"/>
    </location>
</feature>
<evidence type="ECO:0000256" key="1">
    <source>
        <dbReference type="SAM" id="Phobius"/>
    </source>
</evidence>
<dbReference type="SUPFAM" id="SSF55874">
    <property type="entry name" value="ATPase domain of HSP90 chaperone/DNA topoisomerase II/histidine kinase"/>
    <property type="match status" value="1"/>
</dbReference>
<name>A0A1I1HV97_9CLOT</name>